<evidence type="ECO:0000256" key="6">
    <source>
        <dbReference type="SAM" id="MobiDB-lite"/>
    </source>
</evidence>
<dbReference type="PANTHER" id="PTHR39757:SF5">
    <property type="entry name" value="OS02G0190600 PROTEIN"/>
    <property type="match status" value="1"/>
</dbReference>
<evidence type="ECO:0000256" key="4">
    <source>
        <dbReference type="ARBA" id="ARBA00023027"/>
    </source>
</evidence>
<evidence type="ECO:0000256" key="2">
    <source>
        <dbReference type="ARBA" id="ARBA00012242"/>
    </source>
</evidence>
<feature type="region of interest" description="Disordered" evidence="6">
    <location>
        <begin position="281"/>
        <end position="307"/>
    </location>
</feature>
<organism evidence="7">
    <name type="scientific">Chlamydomonas euryale</name>
    <dbReference type="NCBI Taxonomy" id="1486919"/>
    <lineage>
        <taxon>Eukaryota</taxon>
        <taxon>Viridiplantae</taxon>
        <taxon>Chlorophyta</taxon>
        <taxon>core chlorophytes</taxon>
        <taxon>Chlorophyceae</taxon>
        <taxon>CS clade</taxon>
        <taxon>Chlamydomonadales</taxon>
        <taxon>Chlamydomonadaceae</taxon>
        <taxon>Chlamydomonas</taxon>
    </lineage>
</organism>
<comment type="pathway">
    <text evidence="5">Carotenoid biosynthesis; beta-zeacarotene biosynthesis.</text>
</comment>
<evidence type="ECO:0000256" key="3">
    <source>
        <dbReference type="ARBA" id="ARBA00022746"/>
    </source>
</evidence>
<evidence type="ECO:0000313" key="7">
    <source>
        <dbReference type="EMBL" id="CAD8297258.1"/>
    </source>
</evidence>
<comment type="pathway">
    <text evidence="1">Carotenoid biosynthesis; beta-carotene biosynthesis.</text>
</comment>
<dbReference type="PANTHER" id="PTHR39757">
    <property type="match status" value="1"/>
</dbReference>
<dbReference type="GO" id="GO:0016117">
    <property type="term" value="P:carotenoid biosynthetic process"/>
    <property type="evidence" value="ECO:0007669"/>
    <property type="project" value="UniProtKB-KW"/>
</dbReference>
<evidence type="ECO:0000256" key="5">
    <source>
        <dbReference type="ARBA" id="ARBA00037906"/>
    </source>
</evidence>
<keyword evidence="3" id="KW-0125">Carotenoid biosynthesis</keyword>
<dbReference type="EMBL" id="HBEC01030158">
    <property type="protein sequence ID" value="CAD8297258.1"/>
    <property type="molecule type" value="Transcribed_RNA"/>
</dbReference>
<dbReference type="InterPro" id="IPR010108">
    <property type="entry name" value="Lycopene_cyclase_b/e"/>
</dbReference>
<protein>
    <recommendedName>
        <fullName evidence="2">lycopene beta-cyclase</fullName>
        <ecNumber evidence="2">5.5.1.19</ecNumber>
    </recommendedName>
</protein>
<dbReference type="GO" id="GO:0016705">
    <property type="term" value="F:oxidoreductase activity, acting on paired donors, with incorporation or reduction of molecular oxygen"/>
    <property type="evidence" value="ECO:0007669"/>
    <property type="project" value="InterPro"/>
</dbReference>
<name>A0A7R9VJC8_9CHLO</name>
<dbReference type="AlphaFoldDB" id="A0A7R9VJC8"/>
<dbReference type="EC" id="5.5.1.19" evidence="2"/>
<evidence type="ECO:0000256" key="1">
    <source>
        <dbReference type="ARBA" id="ARBA00005089"/>
    </source>
</evidence>
<dbReference type="Pfam" id="PF05834">
    <property type="entry name" value="Lycopene_cycl"/>
    <property type="match status" value="1"/>
</dbReference>
<gene>
    <name evidence="7" type="ORF">CEUR00632_LOCUS13939</name>
</gene>
<dbReference type="NCBIfam" id="TIGR01790">
    <property type="entry name" value="carotene-cycl"/>
    <property type="match status" value="1"/>
</dbReference>
<keyword evidence="4" id="KW-0520">NAD</keyword>
<proteinExistence type="predicted"/>
<accession>A0A7R9VJC8</accession>
<sequence length="307" mass="34404">MLFMDWRDGHTAGRPEMKAANEKLPTFLYAMPFSKTKVFLEETSLVARPAIGFQELKERLQARMEHYGIKVTKIEEEEYCLIPMGGVLPTYPQRVLACGGTAGMVHPSTGFMMSQMLGNMPRVADAIVEQLSAPADKATDADMPKRPRNEAEADCMAERVWAATWPVERIRQRTFLTFGMELLLSLDLAQTRRFFGAFFTLRYPLWSGFLSLRLGFLQLIGFGLEFFMNSSNESRGKLLQFGVPGLIAILWELSPTLFPTSIYPTAGRNLREIKAAEDARVQQQLAEGAAPRTSAPEREEQPVGAAK</sequence>
<reference evidence="7" key="1">
    <citation type="submission" date="2021-01" db="EMBL/GenBank/DDBJ databases">
        <authorList>
            <person name="Corre E."/>
            <person name="Pelletier E."/>
            <person name="Niang G."/>
            <person name="Scheremetjew M."/>
            <person name="Finn R."/>
            <person name="Kale V."/>
            <person name="Holt S."/>
            <person name="Cochrane G."/>
            <person name="Meng A."/>
            <person name="Brown T."/>
            <person name="Cohen L."/>
        </authorList>
    </citation>
    <scope>NUCLEOTIDE SEQUENCE</scope>
    <source>
        <strain evidence="7">CCMP219</strain>
    </source>
</reference>